<proteinExistence type="predicted"/>
<dbReference type="GeneID" id="84607670"/>
<gene>
    <name evidence="3" type="ORF">EA795_01325</name>
    <name evidence="2" type="ORF">NJF43_02745</name>
</gene>
<feature type="chain" id="PRO_5041377033" description="Nuclear transport factor 2 family protein" evidence="1">
    <location>
        <begin position="24"/>
        <end position="143"/>
    </location>
</feature>
<evidence type="ECO:0000313" key="2">
    <source>
        <dbReference type="EMBL" id="MCO7543669.1"/>
    </source>
</evidence>
<organism evidence="2 5">
    <name type="scientific">Stutzerimonas nitrititolerans</name>
    <dbReference type="NCBI Taxonomy" id="2482751"/>
    <lineage>
        <taxon>Bacteria</taxon>
        <taxon>Pseudomonadati</taxon>
        <taxon>Pseudomonadota</taxon>
        <taxon>Gammaproteobacteria</taxon>
        <taxon>Pseudomonadales</taxon>
        <taxon>Pseudomonadaceae</taxon>
        <taxon>Stutzerimonas</taxon>
    </lineage>
</organism>
<keyword evidence="4" id="KW-1185">Reference proteome</keyword>
<dbReference type="AlphaFoldDB" id="A0AA42BCW3"/>
<evidence type="ECO:0000313" key="5">
    <source>
        <dbReference type="Proteomes" id="UP001165292"/>
    </source>
</evidence>
<name>A0AA42BCW3_9GAMM</name>
<comment type="caution">
    <text evidence="2">The sequence shown here is derived from an EMBL/GenBank/DDBJ whole genome shotgun (WGS) entry which is preliminary data.</text>
</comment>
<keyword evidence="1" id="KW-0732">Signal</keyword>
<dbReference type="PROSITE" id="PS51257">
    <property type="entry name" value="PROKAR_LIPOPROTEIN"/>
    <property type="match status" value="1"/>
</dbReference>
<evidence type="ECO:0000313" key="3">
    <source>
        <dbReference type="EMBL" id="RMI03130.1"/>
    </source>
</evidence>
<evidence type="ECO:0000256" key="1">
    <source>
        <dbReference type="SAM" id="SignalP"/>
    </source>
</evidence>
<dbReference type="RefSeq" id="WP_058073894.1">
    <property type="nucleotide sequence ID" value="NZ_DALZHK010000045.1"/>
</dbReference>
<evidence type="ECO:0008006" key="6">
    <source>
        <dbReference type="Google" id="ProtNLM"/>
    </source>
</evidence>
<dbReference type="EMBL" id="JAMYBS010000002">
    <property type="protein sequence ID" value="MCO7543669.1"/>
    <property type="molecule type" value="Genomic_DNA"/>
</dbReference>
<dbReference type="Proteomes" id="UP001165292">
    <property type="component" value="Unassembled WGS sequence"/>
</dbReference>
<feature type="signal peptide" evidence="1">
    <location>
        <begin position="1"/>
        <end position="23"/>
    </location>
</feature>
<protein>
    <recommendedName>
        <fullName evidence="6">Nuclear transport factor 2 family protein</fullName>
    </recommendedName>
</protein>
<dbReference type="Proteomes" id="UP000269134">
    <property type="component" value="Unassembled WGS sequence"/>
</dbReference>
<evidence type="ECO:0000313" key="4">
    <source>
        <dbReference type="Proteomes" id="UP000269134"/>
    </source>
</evidence>
<reference evidence="3 4" key="1">
    <citation type="submission" date="2018-10" db="EMBL/GenBank/DDBJ databases">
        <title>Pseudomonas sp. GL14 genome.</title>
        <authorList>
            <person name="Peng J."/>
            <person name="Liu Z.-P."/>
        </authorList>
    </citation>
    <scope>NUCLEOTIDE SEQUENCE [LARGE SCALE GENOMIC DNA]</scope>
    <source>
        <strain evidence="3 4">GL14</strain>
    </source>
</reference>
<reference evidence="2" key="2">
    <citation type="submission" date="2022-06" db="EMBL/GenBank/DDBJ databases">
        <title>Detection of beta-lactamases in bacteria of animal origin.</title>
        <authorList>
            <person name="Mlynarcik P."/>
            <person name="Zdarska V."/>
            <person name="Chudobova H."/>
            <person name="Prochazkova P."/>
            <person name="Hricova K."/>
            <person name="Mezerova K."/>
            <person name="Bardon J."/>
            <person name="Dolejska M."/>
            <person name="Sukkar I."/>
            <person name="Kolar M."/>
        </authorList>
    </citation>
    <scope>NUCLEOTIDE SEQUENCE</scope>
    <source>
        <strain evidence="2">S 300-3</strain>
    </source>
</reference>
<accession>A0AA42BCW3</accession>
<sequence>MPVWKLATAALMVALLLSGCARDDPQAALVAAAKALQENIENKDTAALLAQIHPEFRANQALDREWVRRTATLMFLRHRNVQVLALGSDSWLDPSYADKGHSEAQVALTGAQGLLPERAGHYRVRLEWWLEDGDWLLARMAWE</sequence>
<dbReference type="EMBL" id="RFFL01000001">
    <property type="protein sequence ID" value="RMI03130.1"/>
    <property type="molecule type" value="Genomic_DNA"/>
</dbReference>